<evidence type="ECO:0000313" key="3">
    <source>
        <dbReference type="Proteomes" id="UP001629288"/>
    </source>
</evidence>
<evidence type="ECO:0000256" key="1">
    <source>
        <dbReference type="SAM" id="MobiDB-lite"/>
    </source>
</evidence>
<sequence length="100" mass="10715">MTNSSPDASTPDHASKQSQGNEDESVHPPTADAATQHALDHGDNEKIDQVLDELDVSTTDPEKISPVKQTPKGRILQARTLMSRMSEGVPEASPANDPRS</sequence>
<dbReference type="EMBL" id="JAQQDH010000037">
    <property type="protein sequence ID" value="MFM0448678.1"/>
    <property type="molecule type" value="Genomic_DNA"/>
</dbReference>
<proteinExistence type="predicted"/>
<organism evidence="2 3">
    <name type="scientific">Paraburkholderia strydomiana</name>
    <dbReference type="NCBI Taxonomy" id="1245417"/>
    <lineage>
        <taxon>Bacteria</taxon>
        <taxon>Pseudomonadati</taxon>
        <taxon>Pseudomonadota</taxon>
        <taxon>Betaproteobacteria</taxon>
        <taxon>Burkholderiales</taxon>
        <taxon>Burkholderiaceae</taxon>
        <taxon>Paraburkholderia</taxon>
    </lineage>
</organism>
<keyword evidence="3" id="KW-1185">Reference proteome</keyword>
<feature type="region of interest" description="Disordered" evidence="1">
    <location>
        <begin position="1"/>
        <end position="72"/>
    </location>
</feature>
<reference evidence="2 3" key="1">
    <citation type="journal article" date="2024" name="Chem. Sci.">
        <title>Discovery of megapolipeptins by genome mining of a Burkholderiales bacteria collection.</title>
        <authorList>
            <person name="Paulo B.S."/>
            <person name="Recchia M.J.J."/>
            <person name="Lee S."/>
            <person name="Fergusson C.H."/>
            <person name="Romanowski S.B."/>
            <person name="Hernandez A."/>
            <person name="Krull N."/>
            <person name="Liu D.Y."/>
            <person name="Cavanagh H."/>
            <person name="Bos A."/>
            <person name="Gray C.A."/>
            <person name="Murphy B.T."/>
            <person name="Linington R.G."/>
            <person name="Eustaquio A.S."/>
        </authorList>
    </citation>
    <scope>NUCLEOTIDE SEQUENCE [LARGE SCALE GENOMIC DNA]</scope>
    <source>
        <strain evidence="2 3">RL17-379-BIB-C</strain>
    </source>
</reference>
<dbReference type="RefSeq" id="WP_408131933.1">
    <property type="nucleotide sequence ID" value="NZ_JAQQDD010000031.1"/>
</dbReference>
<protein>
    <submittedName>
        <fullName evidence="2">Uncharacterized protein</fullName>
    </submittedName>
</protein>
<dbReference type="Proteomes" id="UP001629288">
    <property type="component" value="Unassembled WGS sequence"/>
</dbReference>
<feature type="compositionally biased region" description="Basic and acidic residues" evidence="1">
    <location>
        <begin position="38"/>
        <end position="49"/>
    </location>
</feature>
<name>A0ABW9CAU6_9BURK</name>
<comment type="caution">
    <text evidence="2">The sequence shown here is derived from an EMBL/GenBank/DDBJ whole genome shotgun (WGS) entry which is preliminary data.</text>
</comment>
<accession>A0ABW9CAU6</accession>
<evidence type="ECO:0000313" key="2">
    <source>
        <dbReference type="EMBL" id="MFM0448678.1"/>
    </source>
</evidence>
<gene>
    <name evidence="2" type="ORF">PQR00_34425</name>
</gene>